<gene>
    <name evidence="2" type="ORF">CASFOL_035402</name>
</gene>
<dbReference type="Proteomes" id="UP001632038">
    <property type="component" value="Unassembled WGS sequence"/>
</dbReference>
<evidence type="ECO:0000313" key="3">
    <source>
        <dbReference type="Proteomes" id="UP001632038"/>
    </source>
</evidence>
<comment type="caution">
    <text evidence="2">The sequence shown here is derived from an EMBL/GenBank/DDBJ whole genome shotgun (WGS) entry which is preliminary data.</text>
</comment>
<proteinExistence type="predicted"/>
<protein>
    <recommendedName>
        <fullName evidence="1">F-box/LRR-repeat protein 15/At3g58940/PEG3-like LRR domain-containing protein</fullName>
    </recommendedName>
</protein>
<accession>A0ABD3BSI7</accession>
<reference evidence="3" key="1">
    <citation type="journal article" date="2024" name="IScience">
        <title>Strigolactones Initiate the Formation of Haustorium-like Structures in Castilleja.</title>
        <authorList>
            <person name="Buerger M."/>
            <person name="Peterson D."/>
            <person name="Chory J."/>
        </authorList>
    </citation>
    <scope>NUCLEOTIDE SEQUENCE [LARGE SCALE GENOMIC DNA]</scope>
</reference>
<sequence>MPRQKVLGIPRTTFFLGIYRGNPLSSVYRGLFPSNDLDTFEAASNYVSECILESAEVVGMHCGSLGNDGVAVVDRATHQGVCVFICITMYYLRWLLLTIEWPSLTELSIEHLKLEQHVMDKMLSGCPVFRFLVLIYCCGFDRLEMMSHAKEILEKIRHVKVVDLRCNYIKIGSNRKVQHTCPCRPTRVFPEPRGPGRKGITRPWGSSPHLYRFEDWSGL</sequence>
<dbReference type="AlphaFoldDB" id="A0ABD3BSI7"/>
<dbReference type="Pfam" id="PF24758">
    <property type="entry name" value="LRR_At5g56370"/>
    <property type="match status" value="1"/>
</dbReference>
<keyword evidence="3" id="KW-1185">Reference proteome</keyword>
<dbReference type="InterPro" id="IPR055411">
    <property type="entry name" value="LRR_FXL15/At3g58940/PEG3-like"/>
</dbReference>
<organism evidence="2 3">
    <name type="scientific">Castilleja foliolosa</name>
    <dbReference type="NCBI Taxonomy" id="1961234"/>
    <lineage>
        <taxon>Eukaryota</taxon>
        <taxon>Viridiplantae</taxon>
        <taxon>Streptophyta</taxon>
        <taxon>Embryophyta</taxon>
        <taxon>Tracheophyta</taxon>
        <taxon>Spermatophyta</taxon>
        <taxon>Magnoliopsida</taxon>
        <taxon>eudicotyledons</taxon>
        <taxon>Gunneridae</taxon>
        <taxon>Pentapetalae</taxon>
        <taxon>asterids</taxon>
        <taxon>lamiids</taxon>
        <taxon>Lamiales</taxon>
        <taxon>Orobanchaceae</taxon>
        <taxon>Pedicularideae</taxon>
        <taxon>Castillejinae</taxon>
        <taxon>Castilleja</taxon>
    </lineage>
</organism>
<name>A0ABD3BSI7_9LAMI</name>
<dbReference type="EMBL" id="JAVIJP010000066">
    <property type="protein sequence ID" value="KAL3620490.1"/>
    <property type="molecule type" value="Genomic_DNA"/>
</dbReference>
<feature type="domain" description="F-box/LRR-repeat protein 15/At3g58940/PEG3-like LRR" evidence="1">
    <location>
        <begin position="99"/>
        <end position="149"/>
    </location>
</feature>
<evidence type="ECO:0000259" key="1">
    <source>
        <dbReference type="Pfam" id="PF24758"/>
    </source>
</evidence>
<evidence type="ECO:0000313" key="2">
    <source>
        <dbReference type="EMBL" id="KAL3620490.1"/>
    </source>
</evidence>